<dbReference type="RefSeq" id="WP_286337143.1">
    <property type="nucleotide sequence ID" value="NZ_AP027370.1"/>
</dbReference>
<sequence>MDYALYFFITAFLSTLFAMGGAGSGIALIPVLHMLGIPFNLAKAVGLFVGFTTTFTSTVMNFRRKVLDIRFALPLAATLLVFAPIGAQLSRFTNETVVKWLFVMFLLFSATMMMFFKKEAKAHVQSPWIMAFLGMVVGLIAGLLGVGGGNMLLPVLILLGFEPKKVAVTVSFVVPFSAFTSFLSYASFVQMDWALLGICALGAVTGGYIGNYMMYFKLSQQQIKRVIAVILYILAARMAFNLLT</sequence>
<feature type="transmembrane region" description="Helical" evidence="5">
    <location>
        <begin position="166"/>
        <end position="187"/>
    </location>
</feature>
<keyword evidence="4 5" id="KW-0472">Membrane</keyword>
<gene>
    <name evidence="6" type="ORF">HCR_02410</name>
</gene>
<feature type="transmembrane region" description="Helical" evidence="5">
    <location>
        <begin position="41"/>
        <end position="59"/>
    </location>
</feature>
<keyword evidence="2 5" id="KW-0812">Transmembrane</keyword>
<feature type="transmembrane region" description="Helical" evidence="5">
    <location>
        <begin position="193"/>
        <end position="214"/>
    </location>
</feature>
<evidence type="ECO:0000256" key="1">
    <source>
        <dbReference type="ARBA" id="ARBA00004141"/>
    </source>
</evidence>
<evidence type="ECO:0000256" key="2">
    <source>
        <dbReference type="ARBA" id="ARBA00022692"/>
    </source>
</evidence>
<evidence type="ECO:0000313" key="6">
    <source>
        <dbReference type="EMBL" id="BDY11929.1"/>
    </source>
</evidence>
<feature type="transmembrane region" description="Helical" evidence="5">
    <location>
        <begin position="97"/>
        <end position="116"/>
    </location>
</feature>
<feature type="transmembrane region" description="Helical" evidence="5">
    <location>
        <begin position="128"/>
        <end position="159"/>
    </location>
</feature>
<keyword evidence="7" id="KW-1185">Reference proteome</keyword>
<feature type="transmembrane region" description="Helical" evidence="5">
    <location>
        <begin position="6"/>
        <end position="29"/>
    </location>
</feature>
<evidence type="ECO:0000256" key="3">
    <source>
        <dbReference type="ARBA" id="ARBA00022989"/>
    </source>
</evidence>
<dbReference type="InterPro" id="IPR051598">
    <property type="entry name" value="TSUP/Inactive_protease-like"/>
</dbReference>
<dbReference type="PANTHER" id="PTHR43701">
    <property type="entry name" value="MEMBRANE TRANSPORTER PROTEIN MJ0441-RELATED"/>
    <property type="match status" value="1"/>
</dbReference>
<reference evidence="6 7" key="1">
    <citation type="submission" date="2023-03" db="EMBL/GenBank/DDBJ databases">
        <title>Description of Hydrogenimonas sp. ISO32.</title>
        <authorList>
            <person name="Mino S."/>
            <person name="Fukazawa S."/>
            <person name="Sawabe T."/>
        </authorList>
    </citation>
    <scope>NUCLEOTIDE SEQUENCE [LARGE SCALE GENOMIC DNA]</scope>
    <source>
        <strain evidence="6 7">ISO32</strain>
    </source>
</reference>
<dbReference type="Pfam" id="PF01925">
    <property type="entry name" value="TauE"/>
    <property type="match status" value="1"/>
</dbReference>
<comment type="similarity">
    <text evidence="5">Belongs to the 4-toluene sulfonate uptake permease (TSUP) (TC 2.A.102) family.</text>
</comment>
<keyword evidence="5" id="KW-1003">Cell membrane</keyword>
<feature type="transmembrane region" description="Helical" evidence="5">
    <location>
        <begin position="226"/>
        <end position="243"/>
    </location>
</feature>
<name>A0ABM8FKM2_9BACT</name>
<protein>
    <recommendedName>
        <fullName evidence="5">Probable membrane transporter protein</fullName>
    </recommendedName>
</protein>
<evidence type="ECO:0000313" key="7">
    <source>
        <dbReference type="Proteomes" id="UP001321445"/>
    </source>
</evidence>
<keyword evidence="3 5" id="KW-1133">Transmembrane helix</keyword>
<dbReference type="InterPro" id="IPR002781">
    <property type="entry name" value="TM_pro_TauE-like"/>
</dbReference>
<evidence type="ECO:0000256" key="5">
    <source>
        <dbReference type="RuleBase" id="RU363041"/>
    </source>
</evidence>
<dbReference type="Proteomes" id="UP001321445">
    <property type="component" value="Chromosome"/>
</dbReference>
<proteinExistence type="inferred from homology"/>
<dbReference type="PANTHER" id="PTHR43701:SF2">
    <property type="entry name" value="MEMBRANE TRANSPORTER PROTEIN YJNA-RELATED"/>
    <property type="match status" value="1"/>
</dbReference>
<dbReference type="EMBL" id="AP027370">
    <property type="protein sequence ID" value="BDY11929.1"/>
    <property type="molecule type" value="Genomic_DNA"/>
</dbReference>
<feature type="transmembrane region" description="Helical" evidence="5">
    <location>
        <begin position="71"/>
        <end position="90"/>
    </location>
</feature>
<organism evidence="6 7">
    <name type="scientific">Hydrogenimonas cancrithermarum</name>
    <dbReference type="NCBI Taxonomy" id="2993563"/>
    <lineage>
        <taxon>Bacteria</taxon>
        <taxon>Pseudomonadati</taxon>
        <taxon>Campylobacterota</taxon>
        <taxon>Epsilonproteobacteria</taxon>
        <taxon>Campylobacterales</taxon>
        <taxon>Hydrogenimonadaceae</taxon>
        <taxon>Hydrogenimonas</taxon>
    </lineage>
</organism>
<accession>A0ABM8FKM2</accession>
<comment type="subcellular location">
    <subcellularLocation>
        <location evidence="5">Cell membrane</location>
        <topology evidence="5">Multi-pass membrane protein</topology>
    </subcellularLocation>
    <subcellularLocation>
        <location evidence="1">Membrane</location>
        <topology evidence="1">Multi-pass membrane protein</topology>
    </subcellularLocation>
</comment>
<evidence type="ECO:0000256" key="4">
    <source>
        <dbReference type="ARBA" id="ARBA00023136"/>
    </source>
</evidence>